<evidence type="ECO:0000313" key="1">
    <source>
        <dbReference type="EMBL" id="SDD28994.1"/>
    </source>
</evidence>
<gene>
    <name evidence="1" type="ORF">SAMN04488104_102271</name>
</gene>
<dbReference type="EMBL" id="FNAC01000022">
    <property type="protein sequence ID" value="SDD28994.1"/>
    <property type="molecule type" value="Genomic_DNA"/>
</dbReference>
<sequence>MENRGKIKPISYVLASEYIKNLVEEGILESFDQVIGGVFEAKKLKKWSRKKKFPGLMFWYCLDPETKKPFISIERVKNKFKYEQDGDTRNLPGDEMGRGRKCRLSKNFNQTQFNNKNGEDLKNEILEFLITDSGKPSDTFERKSFAETAELVNEFRNEKSYHQSGFAYFTFSEDNPPEGQDPTTYRKFISEFFDQGEKVKYIRYYFGYEPSYSKDNLRLILVPVDKEGRNFLPKDKQGLISEDGPVLLQYSWPPRNP</sequence>
<proteinExistence type="predicted"/>
<evidence type="ECO:0000313" key="2">
    <source>
        <dbReference type="Proteomes" id="UP000199060"/>
    </source>
</evidence>
<reference evidence="2" key="1">
    <citation type="submission" date="2016-10" db="EMBL/GenBank/DDBJ databases">
        <authorList>
            <person name="Varghese N."/>
            <person name="Submissions S."/>
        </authorList>
    </citation>
    <scope>NUCLEOTIDE SEQUENCE [LARGE SCALE GENOMIC DNA]</scope>
    <source>
        <strain evidence="2">DSM 23095</strain>
    </source>
</reference>
<organism evidence="1 2">
    <name type="scientific">Algoriphagus faecimaris</name>
    <dbReference type="NCBI Taxonomy" id="686796"/>
    <lineage>
        <taxon>Bacteria</taxon>
        <taxon>Pseudomonadati</taxon>
        <taxon>Bacteroidota</taxon>
        <taxon>Cytophagia</taxon>
        <taxon>Cytophagales</taxon>
        <taxon>Cyclobacteriaceae</taxon>
        <taxon>Algoriphagus</taxon>
    </lineage>
</organism>
<dbReference type="AlphaFoldDB" id="A0A1G6TJF3"/>
<keyword evidence="2" id="KW-1185">Reference proteome</keyword>
<accession>A0A1G6TJF3</accession>
<name>A0A1G6TJF3_9BACT</name>
<dbReference type="Proteomes" id="UP000199060">
    <property type="component" value="Unassembled WGS sequence"/>
</dbReference>
<protein>
    <submittedName>
        <fullName evidence="1">Uncharacterized protein</fullName>
    </submittedName>
</protein>